<reference evidence="1" key="1">
    <citation type="submission" date="2018-11" db="EMBL/GenBank/DDBJ databases">
        <authorList>
            <consortium name="Pathogen Informatics"/>
        </authorList>
    </citation>
    <scope>NUCLEOTIDE SEQUENCE</scope>
</reference>
<comment type="caution">
    <text evidence="1">The sequence shown here is derived from an EMBL/GenBank/DDBJ whole genome shotgun (WGS) entry which is preliminary data.</text>
</comment>
<evidence type="ECO:0000313" key="2">
    <source>
        <dbReference type="Proteomes" id="UP000784294"/>
    </source>
</evidence>
<evidence type="ECO:0000313" key="1">
    <source>
        <dbReference type="EMBL" id="VEL42923.1"/>
    </source>
</evidence>
<name>A0A448XR76_9PLAT</name>
<dbReference type="EMBL" id="CAAALY010277617">
    <property type="protein sequence ID" value="VEL42923.1"/>
    <property type="molecule type" value="Genomic_DNA"/>
</dbReference>
<protein>
    <submittedName>
        <fullName evidence="1">Uncharacterized protein</fullName>
    </submittedName>
</protein>
<accession>A0A448XR76</accession>
<organism evidence="1 2">
    <name type="scientific">Protopolystoma xenopodis</name>
    <dbReference type="NCBI Taxonomy" id="117903"/>
    <lineage>
        <taxon>Eukaryota</taxon>
        <taxon>Metazoa</taxon>
        <taxon>Spiralia</taxon>
        <taxon>Lophotrochozoa</taxon>
        <taxon>Platyhelminthes</taxon>
        <taxon>Monogenea</taxon>
        <taxon>Polyopisthocotylea</taxon>
        <taxon>Polystomatidea</taxon>
        <taxon>Polystomatidae</taxon>
        <taxon>Protopolystoma</taxon>
    </lineage>
</organism>
<keyword evidence="2" id="KW-1185">Reference proteome</keyword>
<sequence length="93" mass="10446">MKSTWYRLAGHCLASSYRIALFWVRRMTSCLFHWALISTVESSLIVSRHLRQTILAEPGIINVASFGLETVLTFHGVSTSGLATPNGQSFWLF</sequence>
<dbReference type="Proteomes" id="UP000784294">
    <property type="component" value="Unassembled WGS sequence"/>
</dbReference>
<dbReference type="AlphaFoldDB" id="A0A448XR76"/>
<proteinExistence type="predicted"/>
<gene>
    <name evidence="1" type="ORF">PXEA_LOCUS36363</name>
</gene>